<keyword evidence="1" id="KW-1133">Transmembrane helix</keyword>
<accession>A0A5R9Q621</accession>
<keyword evidence="1" id="KW-0472">Membrane</keyword>
<dbReference type="Proteomes" id="UP000309186">
    <property type="component" value="Unassembled WGS sequence"/>
</dbReference>
<dbReference type="EMBL" id="PPSW01000006">
    <property type="protein sequence ID" value="TLX48598.1"/>
    <property type="molecule type" value="Genomic_DNA"/>
</dbReference>
<gene>
    <name evidence="2" type="ORF">C1E24_03875</name>
</gene>
<evidence type="ECO:0000313" key="3">
    <source>
        <dbReference type="Proteomes" id="UP000309186"/>
    </source>
</evidence>
<protein>
    <recommendedName>
        <fullName evidence="4">Biopolymer transporter ExbD</fullName>
    </recommendedName>
</protein>
<evidence type="ECO:0000313" key="2">
    <source>
        <dbReference type="EMBL" id="TLX48598.1"/>
    </source>
</evidence>
<sequence length="133" mass="15378">MNKDTESLTNFGFVDLALVLIFSLLIIQPKTPETAINLKVGQFEPIAYWGKRHTTAFKVELASDGFINFKGEKVRFHLSDMSRIEKYIDNRLAEYPTDRAWMFISDSVEMKYVMQISNLFNKFGIYHLAVTSL</sequence>
<organism evidence="2 3">
    <name type="scientific">Pseudoalteromonas phenolica</name>
    <dbReference type="NCBI Taxonomy" id="161398"/>
    <lineage>
        <taxon>Bacteria</taxon>
        <taxon>Pseudomonadati</taxon>
        <taxon>Pseudomonadota</taxon>
        <taxon>Gammaproteobacteria</taxon>
        <taxon>Alteromonadales</taxon>
        <taxon>Pseudoalteromonadaceae</taxon>
        <taxon>Pseudoalteromonas</taxon>
    </lineage>
</organism>
<dbReference type="AlphaFoldDB" id="A0A5R9Q621"/>
<feature type="transmembrane region" description="Helical" evidence="1">
    <location>
        <begin position="7"/>
        <end position="27"/>
    </location>
</feature>
<reference evidence="2 3" key="1">
    <citation type="submission" date="2018-01" db="EMBL/GenBank/DDBJ databases">
        <title>Co-occurrence of chitin degradation, pigmentation and bioactivity in marine Pseudoalteromonas.</title>
        <authorList>
            <person name="Paulsen S."/>
            <person name="Gram L."/>
            <person name="Machado H."/>
        </authorList>
    </citation>
    <scope>NUCLEOTIDE SEQUENCE [LARGE SCALE GENOMIC DNA]</scope>
    <source>
        <strain evidence="2 3">S3663</strain>
    </source>
</reference>
<name>A0A5R9Q621_9GAMM</name>
<keyword evidence="1" id="KW-0812">Transmembrane</keyword>
<dbReference type="RefSeq" id="WP_138478897.1">
    <property type="nucleotide sequence ID" value="NZ_PPSW01000006.1"/>
</dbReference>
<proteinExistence type="predicted"/>
<dbReference type="OrthoDB" id="9926594at2"/>
<evidence type="ECO:0008006" key="4">
    <source>
        <dbReference type="Google" id="ProtNLM"/>
    </source>
</evidence>
<evidence type="ECO:0000256" key="1">
    <source>
        <dbReference type="SAM" id="Phobius"/>
    </source>
</evidence>
<comment type="caution">
    <text evidence="2">The sequence shown here is derived from an EMBL/GenBank/DDBJ whole genome shotgun (WGS) entry which is preliminary data.</text>
</comment>